<keyword evidence="12" id="KW-1185">Reference proteome</keyword>
<dbReference type="PANTHER" id="PTHR43344:SF2">
    <property type="entry name" value="PHOSPHOSERINE PHOSPHATASE"/>
    <property type="match status" value="1"/>
</dbReference>
<dbReference type="Gene3D" id="3.40.50.1000">
    <property type="entry name" value="HAD superfamily/HAD-like"/>
    <property type="match status" value="1"/>
</dbReference>
<evidence type="ECO:0000256" key="2">
    <source>
        <dbReference type="ARBA" id="ARBA00005135"/>
    </source>
</evidence>
<evidence type="ECO:0000256" key="6">
    <source>
        <dbReference type="ARBA" id="ARBA00022801"/>
    </source>
</evidence>
<keyword evidence="8" id="KW-0718">Serine biosynthesis</keyword>
<evidence type="ECO:0000256" key="8">
    <source>
        <dbReference type="ARBA" id="ARBA00023299"/>
    </source>
</evidence>
<keyword evidence="6 11" id="KW-0378">Hydrolase</keyword>
<proteinExistence type="predicted"/>
<dbReference type="GO" id="GO:0036424">
    <property type="term" value="F:L-phosphoserine phosphatase activity"/>
    <property type="evidence" value="ECO:0007669"/>
    <property type="project" value="TreeGrafter"/>
</dbReference>
<accession>A0A7C9LXZ8</accession>
<protein>
    <recommendedName>
        <fullName evidence="3">phosphoserine phosphatase</fullName>
        <ecNumber evidence="3">3.1.3.3</ecNumber>
    </recommendedName>
</protein>
<comment type="caution">
    <text evidence="11">The sequence shown here is derived from an EMBL/GenBank/DDBJ whole genome shotgun (WGS) entry which is preliminary data.</text>
</comment>
<evidence type="ECO:0000256" key="1">
    <source>
        <dbReference type="ARBA" id="ARBA00001946"/>
    </source>
</evidence>
<dbReference type="Pfam" id="PF12710">
    <property type="entry name" value="HAD"/>
    <property type="match status" value="1"/>
</dbReference>
<evidence type="ECO:0000256" key="4">
    <source>
        <dbReference type="ARBA" id="ARBA00022605"/>
    </source>
</evidence>
<dbReference type="GO" id="GO:0006564">
    <property type="term" value="P:L-serine biosynthetic process"/>
    <property type="evidence" value="ECO:0007669"/>
    <property type="project" value="UniProtKB-KW"/>
</dbReference>
<comment type="catalytic activity">
    <reaction evidence="9">
        <text>O-phospho-L-serine + H2O = L-serine + phosphate</text>
        <dbReference type="Rhea" id="RHEA:21208"/>
        <dbReference type="ChEBI" id="CHEBI:15377"/>
        <dbReference type="ChEBI" id="CHEBI:33384"/>
        <dbReference type="ChEBI" id="CHEBI:43474"/>
        <dbReference type="ChEBI" id="CHEBI:57524"/>
        <dbReference type="EC" id="3.1.3.3"/>
    </reaction>
</comment>
<dbReference type="RefSeq" id="WP_156642191.1">
    <property type="nucleotide sequence ID" value="NZ_WOXT01000003.1"/>
</dbReference>
<dbReference type="AlphaFoldDB" id="A0A7C9LXZ8"/>
<name>A0A7C9LXZ8_9GAMM</name>
<evidence type="ECO:0000313" key="12">
    <source>
        <dbReference type="Proteomes" id="UP000479692"/>
    </source>
</evidence>
<dbReference type="Proteomes" id="UP000479692">
    <property type="component" value="Unassembled WGS sequence"/>
</dbReference>
<organism evidence="11 12">
    <name type="scientific">Noviluteimonas gilva</name>
    <dbReference type="NCBI Taxonomy" id="2682097"/>
    <lineage>
        <taxon>Bacteria</taxon>
        <taxon>Pseudomonadati</taxon>
        <taxon>Pseudomonadota</taxon>
        <taxon>Gammaproteobacteria</taxon>
        <taxon>Lysobacterales</taxon>
        <taxon>Lysobacteraceae</taxon>
        <taxon>Noviluteimonas</taxon>
    </lineage>
</organism>
<comment type="cofactor">
    <cofactor evidence="1">
        <name>Mg(2+)</name>
        <dbReference type="ChEBI" id="CHEBI:18420"/>
    </cofactor>
</comment>
<dbReference type="EC" id="3.1.3.3" evidence="3"/>
<evidence type="ECO:0000256" key="3">
    <source>
        <dbReference type="ARBA" id="ARBA00012640"/>
    </source>
</evidence>
<dbReference type="PANTHER" id="PTHR43344">
    <property type="entry name" value="PHOSPHOSERINE PHOSPHATASE"/>
    <property type="match status" value="1"/>
</dbReference>
<evidence type="ECO:0000256" key="7">
    <source>
        <dbReference type="ARBA" id="ARBA00022842"/>
    </source>
</evidence>
<dbReference type="GO" id="GO:0000287">
    <property type="term" value="F:magnesium ion binding"/>
    <property type="evidence" value="ECO:0007669"/>
    <property type="project" value="TreeGrafter"/>
</dbReference>
<sequence length="305" mass="34352">MSDLPSWRDTQARQAIVDFVQRTTTTGSPEFVAAGDRIAVFDNDGTLWSEQPLYFQFLFALDRVRALAAQHPEWKTIEPYKWVIDNDMKSLVAAGEKGLLPIIAATHAGVTTEQFTDIVRDWLADARHPVTRRRYDAMVFKPMQELMVFLRANGYGTWIVSGGGQEFLRAWVEATYGIPPQQVIGSYAGLKYVTGDRPSIMKTEQPELVDDHAGKPVGIQRFLGRRPVMAFGNSDGDFEMLEWTTTGEGPRFGALLHHTDGEREFAYDRASMVGKLDRGLDEAAQRGWVVIDMARDWETVYPEAT</sequence>
<keyword evidence="4" id="KW-0028">Amino-acid biosynthesis</keyword>
<keyword evidence="7" id="KW-0460">Magnesium</keyword>
<dbReference type="GO" id="GO:0005737">
    <property type="term" value="C:cytoplasm"/>
    <property type="evidence" value="ECO:0007669"/>
    <property type="project" value="TreeGrafter"/>
</dbReference>
<dbReference type="InterPro" id="IPR036412">
    <property type="entry name" value="HAD-like_sf"/>
</dbReference>
<reference evidence="11 12" key="1">
    <citation type="submission" date="2019-12" db="EMBL/GenBank/DDBJ databases">
        <authorList>
            <person name="Xu J."/>
        </authorList>
    </citation>
    <scope>NUCLEOTIDE SEQUENCE [LARGE SCALE GENOMIC DNA]</scope>
    <source>
        <strain evidence="11 12">HX-5-24</strain>
    </source>
</reference>
<evidence type="ECO:0000256" key="5">
    <source>
        <dbReference type="ARBA" id="ARBA00022723"/>
    </source>
</evidence>
<gene>
    <name evidence="11" type="ORF">GN331_11380</name>
</gene>
<evidence type="ECO:0000256" key="9">
    <source>
        <dbReference type="ARBA" id="ARBA00048138"/>
    </source>
</evidence>
<evidence type="ECO:0000313" key="11">
    <source>
        <dbReference type="EMBL" id="MUV14805.1"/>
    </source>
</evidence>
<evidence type="ECO:0000256" key="10">
    <source>
        <dbReference type="ARBA" id="ARBA00048523"/>
    </source>
</evidence>
<dbReference type="InterPro" id="IPR023214">
    <property type="entry name" value="HAD_sf"/>
</dbReference>
<dbReference type="InterPro" id="IPR050582">
    <property type="entry name" value="HAD-like_SerB"/>
</dbReference>
<dbReference type="SUPFAM" id="SSF56784">
    <property type="entry name" value="HAD-like"/>
    <property type="match status" value="1"/>
</dbReference>
<comment type="pathway">
    <text evidence="2">Amino-acid biosynthesis; L-serine biosynthesis; L-serine from 3-phospho-D-glycerate: step 3/3.</text>
</comment>
<dbReference type="EMBL" id="WOXT01000003">
    <property type="protein sequence ID" value="MUV14805.1"/>
    <property type="molecule type" value="Genomic_DNA"/>
</dbReference>
<comment type="catalytic activity">
    <reaction evidence="10">
        <text>O-phospho-D-serine + H2O = D-serine + phosphate</text>
        <dbReference type="Rhea" id="RHEA:24873"/>
        <dbReference type="ChEBI" id="CHEBI:15377"/>
        <dbReference type="ChEBI" id="CHEBI:35247"/>
        <dbReference type="ChEBI" id="CHEBI:43474"/>
        <dbReference type="ChEBI" id="CHEBI:58680"/>
        <dbReference type="EC" id="3.1.3.3"/>
    </reaction>
</comment>
<keyword evidence="5" id="KW-0479">Metal-binding</keyword>